<dbReference type="GeneID" id="41718635"/>
<protein>
    <submittedName>
        <fullName evidence="3">Uncharacterized protein</fullName>
    </submittedName>
</protein>
<dbReference type="AlphaFoldDB" id="A0A510E5J4"/>
<dbReference type="EMBL" id="AP018930">
    <property type="protein sequence ID" value="BBG27774.1"/>
    <property type="molecule type" value="Genomic_DNA"/>
</dbReference>
<dbReference type="RefSeq" id="WP_149564990.1">
    <property type="nucleotide sequence ID" value="NZ_AP018930.1"/>
</dbReference>
<dbReference type="Gene3D" id="1.10.10.1690">
    <property type="entry name" value="Uncharacterised CRISPR-associated protein family, UPF0236"/>
    <property type="match status" value="1"/>
</dbReference>
<dbReference type="Pfam" id="PF09651">
    <property type="entry name" value="Cas_APE2256"/>
    <property type="match status" value="1"/>
</dbReference>
<gene>
    <name evidence="3" type="ORF">IC007_2328</name>
</gene>
<dbReference type="Proteomes" id="UP000325030">
    <property type="component" value="Chromosome"/>
</dbReference>
<dbReference type="NCBIfam" id="TIGR02619">
    <property type="entry name" value="putative CRISPR-associated protein, APE2256 family"/>
    <property type="match status" value="1"/>
</dbReference>
<organism evidence="3 4">
    <name type="scientific">Sulfuracidifex tepidarius</name>
    <dbReference type="NCBI Taxonomy" id="1294262"/>
    <lineage>
        <taxon>Archaea</taxon>
        <taxon>Thermoproteota</taxon>
        <taxon>Thermoprotei</taxon>
        <taxon>Sulfolobales</taxon>
        <taxon>Sulfolobaceae</taxon>
        <taxon>Sulfuracidifex</taxon>
    </lineage>
</organism>
<proteinExistence type="predicted"/>
<evidence type="ECO:0000313" key="4">
    <source>
        <dbReference type="Proteomes" id="UP000325030"/>
    </source>
</evidence>
<sequence>MRKVHVTAVGTSLLGNSSKDSNVKKVIDELGLENWERMSFNDDRQRKIADNFNRIKGVLLEYLRDKGQGGSAELDSLLSAMKRFGHSKEEVYVLMYTTNTWNSELAGEVIKDYLEEQGIHGEKTEISSISSEESFYEGINDLFDKVIKRIIKFKEEGDEVFINATPGLKPETTFLSLAGLLAGADSIYYKYQEFNNVVSLPSLPITITPKYLEWLIRFAESGYTLSNRRAKELGIPVHSLEIRSLAERKGEDAYRLREWARKIVDMYLPNGFHNYLPNGFHNETYKVVVEDKVEAEFQSEDDAYKFMEIKRKEGKKVRVETPDKVYFLGP</sequence>
<dbReference type="Gene3D" id="3.40.50.10770">
    <property type="entry name" value="Hypothetical protein VC1899 like domain (Restriction endonuclease-like)"/>
    <property type="match status" value="1"/>
</dbReference>
<name>A0A510E5J4_9CREN</name>
<feature type="domain" description="SSO1393-like winged-helix" evidence="2">
    <location>
        <begin position="209"/>
        <end position="267"/>
    </location>
</feature>
<evidence type="ECO:0000313" key="3">
    <source>
        <dbReference type="EMBL" id="BBG27774.1"/>
    </source>
</evidence>
<feature type="domain" description="CRISPR system ring nuclease SSO1393-like" evidence="1">
    <location>
        <begin position="71"/>
        <end position="203"/>
    </location>
</feature>
<dbReference type="InterPro" id="IPR054041">
    <property type="entry name" value="WHD_SSO1393"/>
</dbReference>
<dbReference type="Pfam" id="PF22165">
    <property type="entry name" value="WHD_SSO1393"/>
    <property type="match status" value="1"/>
</dbReference>
<evidence type="ECO:0000259" key="2">
    <source>
        <dbReference type="Pfam" id="PF22165"/>
    </source>
</evidence>
<dbReference type="InterPro" id="IPR013442">
    <property type="entry name" value="SSO1393-like"/>
</dbReference>
<evidence type="ECO:0000259" key="1">
    <source>
        <dbReference type="Pfam" id="PF09651"/>
    </source>
</evidence>
<dbReference type="Gene3D" id="1.10.196.30">
    <property type="match status" value="1"/>
</dbReference>
<accession>A0A510E5J4</accession>
<reference evidence="4" key="1">
    <citation type="submission" date="2018-09" db="EMBL/GenBank/DDBJ databases">
        <title>Complete Genome Sequencing of Sulfolobus sp. JCM 16834.</title>
        <authorList>
            <person name="Kato S."/>
            <person name="Itoh T."/>
            <person name="Ohkuma M."/>
        </authorList>
    </citation>
    <scope>NUCLEOTIDE SEQUENCE [LARGE SCALE GENOMIC DNA]</scope>
    <source>
        <strain evidence="4">IC-007</strain>
    </source>
</reference>